<evidence type="ECO:0000313" key="2">
    <source>
        <dbReference type="EMBL" id="EDV20998.1"/>
    </source>
</evidence>
<organism evidence="2 3">
    <name type="scientific">Trichoplax adhaerens</name>
    <name type="common">Trichoplax reptans</name>
    <dbReference type="NCBI Taxonomy" id="10228"/>
    <lineage>
        <taxon>Eukaryota</taxon>
        <taxon>Metazoa</taxon>
        <taxon>Placozoa</taxon>
        <taxon>Uniplacotomia</taxon>
        <taxon>Trichoplacea</taxon>
        <taxon>Trichoplacidae</taxon>
        <taxon>Trichoplax</taxon>
    </lineage>
</organism>
<sequence length="473" mass="54935">MASSSHQNDGNGYEKSFDECIDGIKNIKLPKSASNSAPPHSNQRQTNNTRRTPNYSRNFNSQDSKNYHHSSYRNNDSSSRSHRGEQNFSRNQNFNSNAFNNGSRQNRGNKCLSNRRSHNEKVKAWKLFRLRGSCSDDQIVEFRKHLDACYGTDGDEIIYYTPYISQFQNDDRKEIREFSAIFQQWIDNVMTECIDPSDMDQMFIKVCYGCFYITNLEPYVDRMSHQQLKQHLNWMSPSANSSNPKRKRICRIKTAFFPIYNKYPCKYDSLDKSSSLVLDEEWETFRISFVTQDSKIRSYIDYDSQMNLISSKEDIAYLKLDIKDPTGGNDVRISIAKNNSECTEALLAQRLNTITDESPLIKLEETSGAVIVEKACTKRISNVRHKKIKTLKFAANAELWDELRMATVINVSKIAEYLQLDRKTGKFNEIHEKLEVNLGIQLSSIFRREYCQLLAQNLHSIIYTILPAYLRDN</sequence>
<gene>
    <name evidence="2" type="ORF">TRIADDRAFT_60637</name>
</gene>
<feature type="compositionally biased region" description="Polar residues" evidence="1">
    <location>
        <begin position="32"/>
        <end position="64"/>
    </location>
</feature>
<dbReference type="HOGENOM" id="CLU_577888_0_0_1"/>
<proteinExistence type="predicted"/>
<dbReference type="PhylomeDB" id="B3S8R7"/>
<reference evidence="2 3" key="1">
    <citation type="journal article" date="2008" name="Nature">
        <title>The Trichoplax genome and the nature of placozoans.</title>
        <authorList>
            <person name="Srivastava M."/>
            <person name="Begovic E."/>
            <person name="Chapman J."/>
            <person name="Putnam N.H."/>
            <person name="Hellsten U."/>
            <person name="Kawashima T."/>
            <person name="Kuo A."/>
            <person name="Mitros T."/>
            <person name="Salamov A."/>
            <person name="Carpenter M.L."/>
            <person name="Signorovitch A.Y."/>
            <person name="Moreno M.A."/>
            <person name="Kamm K."/>
            <person name="Grimwood J."/>
            <person name="Schmutz J."/>
            <person name="Shapiro H."/>
            <person name="Grigoriev I.V."/>
            <person name="Buss L.W."/>
            <person name="Schierwater B."/>
            <person name="Dellaporta S.L."/>
            <person name="Rokhsar D.S."/>
        </authorList>
    </citation>
    <scope>NUCLEOTIDE SEQUENCE [LARGE SCALE GENOMIC DNA]</scope>
    <source>
        <strain evidence="2 3">Grell-BS-1999</strain>
    </source>
</reference>
<feature type="compositionally biased region" description="Low complexity" evidence="1">
    <location>
        <begin position="87"/>
        <end position="103"/>
    </location>
</feature>
<keyword evidence="3" id="KW-1185">Reference proteome</keyword>
<dbReference type="Proteomes" id="UP000009022">
    <property type="component" value="Unassembled WGS sequence"/>
</dbReference>
<dbReference type="CTD" id="6757792"/>
<protein>
    <submittedName>
        <fullName evidence="2">Uncharacterized protein</fullName>
    </submittedName>
</protein>
<evidence type="ECO:0000256" key="1">
    <source>
        <dbReference type="SAM" id="MobiDB-lite"/>
    </source>
</evidence>
<dbReference type="AlphaFoldDB" id="B3S8R7"/>
<dbReference type="RefSeq" id="XP_002116642.1">
    <property type="nucleotide sequence ID" value="XM_002116606.1"/>
</dbReference>
<name>B3S8R7_TRIAD</name>
<dbReference type="InParanoid" id="B3S8R7"/>
<dbReference type="GeneID" id="6757792"/>
<feature type="region of interest" description="Disordered" evidence="1">
    <location>
        <begin position="29"/>
        <end position="115"/>
    </location>
</feature>
<dbReference type="EMBL" id="DS985256">
    <property type="protein sequence ID" value="EDV20998.1"/>
    <property type="molecule type" value="Genomic_DNA"/>
</dbReference>
<evidence type="ECO:0000313" key="3">
    <source>
        <dbReference type="Proteomes" id="UP000009022"/>
    </source>
</evidence>
<dbReference type="KEGG" id="tad:TRIADDRAFT_60637"/>
<accession>B3S8R7</accession>